<evidence type="ECO:0000313" key="3">
    <source>
        <dbReference type="Proteomes" id="UP000662572"/>
    </source>
</evidence>
<accession>A0A918UTF3</accession>
<reference evidence="2" key="2">
    <citation type="submission" date="2020-09" db="EMBL/GenBank/DDBJ databases">
        <authorList>
            <person name="Sun Q."/>
            <person name="Kim S."/>
        </authorList>
    </citation>
    <scope>NUCLEOTIDE SEQUENCE</scope>
    <source>
        <strain evidence="2">KCTC 32296</strain>
    </source>
</reference>
<dbReference type="EMBL" id="BMZB01000002">
    <property type="protein sequence ID" value="GGZ31895.1"/>
    <property type="molecule type" value="Genomic_DNA"/>
</dbReference>
<evidence type="ECO:0000256" key="1">
    <source>
        <dbReference type="SAM" id="Phobius"/>
    </source>
</evidence>
<gene>
    <name evidence="2" type="ORF">GCM10011273_17380</name>
</gene>
<comment type="caution">
    <text evidence="2">The sequence shown here is derived from an EMBL/GenBank/DDBJ whole genome shotgun (WGS) entry which is preliminary data.</text>
</comment>
<organism evidence="2 3">
    <name type="scientific">Asticcacaulis endophyticus</name>
    <dbReference type="NCBI Taxonomy" id="1395890"/>
    <lineage>
        <taxon>Bacteria</taxon>
        <taxon>Pseudomonadati</taxon>
        <taxon>Pseudomonadota</taxon>
        <taxon>Alphaproteobacteria</taxon>
        <taxon>Caulobacterales</taxon>
        <taxon>Caulobacteraceae</taxon>
        <taxon>Asticcacaulis</taxon>
    </lineage>
</organism>
<dbReference type="Proteomes" id="UP000662572">
    <property type="component" value="Unassembled WGS sequence"/>
</dbReference>
<reference evidence="2" key="1">
    <citation type="journal article" date="2014" name="Int. J. Syst. Evol. Microbiol.">
        <title>Complete genome sequence of Corynebacterium casei LMG S-19264T (=DSM 44701T), isolated from a smear-ripened cheese.</title>
        <authorList>
            <consortium name="US DOE Joint Genome Institute (JGI-PGF)"/>
            <person name="Walter F."/>
            <person name="Albersmeier A."/>
            <person name="Kalinowski J."/>
            <person name="Ruckert C."/>
        </authorList>
    </citation>
    <scope>NUCLEOTIDE SEQUENCE</scope>
    <source>
        <strain evidence="2">KCTC 32296</strain>
    </source>
</reference>
<keyword evidence="1" id="KW-1133">Transmembrane helix</keyword>
<keyword evidence="1" id="KW-0812">Transmembrane</keyword>
<protein>
    <submittedName>
        <fullName evidence="2">Uncharacterized protein</fullName>
    </submittedName>
</protein>
<feature type="transmembrane region" description="Helical" evidence="1">
    <location>
        <begin position="6"/>
        <end position="26"/>
    </location>
</feature>
<proteinExistence type="predicted"/>
<sequence>MSKEDAAYWVFISAALVIICITGWLVHKYFPADDNDDDDENRLL</sequence>
<keyword evidence="1" id="KW-0472">Membrane</keyword>
<dbReference type="AlphaFoldDB" id="A0A918UTF3"/>
<keyword evidence="3" id="KW-1185">Reference proteome</keyword>
<evidence type="ECO:0000313" key="2">
    <source>
        <dbReference type="EMBL" id="GGZ31895.1"/>
    </source>
</evidence>
<name>A0A918UTF3_9CAUL</name>
<dbReference type="RefSeq" id="WP_268247469.1">
    <property type="nucleotide sequence ID" value="NZ_BMZB01000002.1"/>
</dbReference>